<evidence type="ECO:0000259" key="1">
    <source>
        <dbReference type="Pfam" id="PF02627"/>
    </source>
</evidence>
<keyword evidence="2" id="KW-0575">Peroxidase</keyword>
<dbReference type="GO" id="GO:0051920">
    <property type="term" value="F:peroxiredoxin activity"/>
    <property type="evidence" value="ECO:0007669"/>
    <property type="project" value="InterPro"/>
</dbReference>
<proteinExistence type="predicted"/>
<reference evidence="2 3" key="1">
    <citation type="submission" date="2016-10" db="EMBL/GenBank/DDBJ databases">
        <authorList>
            <person name="de Groot N.N."/>
        </authorList>
    </citation>
    <scope>NUCLEOTIDE SEQUENCE [LARGE SCALE GENOMIC DNA]</scope>
    <source>
        <strain evidence="2 3">CGMCC 4.6533</strain>
    </source>
</reference>
<protein>
    <submittedName>
        <fullName evidence="2">Uncharacterized peroxidase-related enzyme</fullName>
    </submittedName>
</protein>
<dbReference type="AlphaFoldDB" id="A0A1G9B5A5"/>
<dbReference type="InterPro" id="IPR029032">
    <property type="entry name" value="AhpD-like"/>
</dbReference>
<keyword evidence="3" id="KW-1185">Reference proteome</keyword>
<sequence length="214" mass="23456">MAKMAFSAARNAAKWPPRWREFVNHAGGKVAHIKLRSDEPGIRGLFRYRPDTAEPLNLLSEVLLRGDGTLGRGERELIAAYVSSLNRCRFCYHTHAAFAAIRVPGGMELIDQVRADLPNAPVPAKLKALLEIAAAVQRGGQEVTGEHVAAARREGATDEEIHDTVLIAAAFCMYNRYVDGLATLACDDPEHYAERARLTGGYVATWKEALDEAC</sequence>
<accession>A0A1G9B5A5</accession>
<keyword evidence="2" id="KW-0560">Oxidoreductase</keyword>
<organism evidence="2 3">
    <name type="scientific">Nonomuraea jiangxiensis</name>
    <dbReference type="NCBI Taxonomy" id="633440"/>
    <lineage>
        <taxon>Bacteria</taxon>
        <taxon>Bacillati</taxon>
        <taxon>Actinomycetota</taxon>
        <taxon>Actinomycetes</taxon>
        <taxon>Streptosporangiales</taxon>
        <taxon>Streptosporangiaceae</taxon>
        <taxon>Nonomuraea</taxon>
    </lineage>
</organism>
<dbReference type="SUPFAM" id="SSF69118">
    <property type="entry name" value="AhpD-like"/>
    <property type="match status" value="1"/>
</dbReference>
<evidence type="ECO:0000313" key="2">
    <source>
        <dbReference type="EMBL" id="SDK34240.1"/>
    </source>
</evidence>
<dbReference type="InterPro" id="IPR003779">
    <property type="entry name" value="CMD-like"/>
</dbReference>
<dbReference type="Pfam" id="PF02627">
    <property type="entry name" value="CMD"/>
    <property type="match status" value="2"/>
</dbReference>
<feature type="domain" description="Carboxymuconolactone decarboxylase-like" evidence="1">
    <location>
        <begin position="50"/>
        <end position="99"/>
    </location>
</feature>
<name>A0A1G9B5A5_9ACTN</name>
<dbReference type="Proteomes" id="UP000199202">
    <property type="component" value="Unassembled WGS sequence"/>
</dbReference>
<dbReference type="STRING" id="633440.SAMN05421869_115148"/>
<dbReference type="PANTHER" id="PTHR35446:SF2">
    <property type="entry name" value="CARBOXYMUCONOLACTONE DECARBOXYLASE-LIKE DOMAIN-CONTAINING PROTEIN"/>
    <property type="match status" value="1"/>
</dbReference>
<feature type="domain" description="Carboxymuconolactone decarboxylase-like" evidence="1">
    <location>
        <begin position="119"/>
        <end position="182"/>
    </location>
</feature>
<dbReference type="PANTHER" id="PTHR35446">
    <property type="entry name" value="SI:CH211-175M2.5"/>
    <property type="match status" value="1"/>
</dbReference>
<gene>
    <name evidence="2" type="ORF">SAMN05421869_115148</name>
</gene>
<dbReference type="Gene3D" id="1.20.1290.10">
    <property type="entry name" value="AhpD-like"/>
    <property type="match status" value="1"/>
</dbReference>
<dbReference type="EMBL" id="FNDJ01000015">
    <property type="protein sequence ID" value="SDK34240.1"/>
    <property type="molecule type" value="Genomic_DNA"/>
</dbReference>
<evidence type="ECO:0000313" key="3">
    <source>
        <dbReference type="Proteomes" id="UP000199202"/>
    </source>
</evidence>